<dbReference type="GO" id="GO:0031676">
    <property type="term" value="C:plasma membrane-derived thylakoid membrane"/>
    <property type="evidence" value="ECO:0007669"/>
    <property type="project" value="UniProtKB-SubCell"/>
</dbReference>
<comment type="subcellular location">
    <subcellularLocation>
        <location evidence="14">Cellular thylakoid membrane</location>
        <topology evidence="14">Peripheral membrane protein</topology>
    </subcellularLocation>
    <subcellularLocation>
        <location evidence="1">Membrane</location>
        <topology evidence="1">Peripheral membrane protein</topology>
    </subcellularLocation>
</comment>
<dbReference type="InterPro" id="IPR004100">
    <property type="entry name" value="ATPase_F1/V1/A1_a/bsu_N"/>
</dbReference>
<keyword evidence="3 14" id="KW-0813">Transport</keyword>
<evidence type="ECO:0000313" key="16">
    <source>
        <dbReference type="EMBL" id="ATS19077.1"/>
    </source>
</evidence>
<dbReference type="SMART" id="SM00382">
    <property type="entry name" value="AAA"/>
    <property type="match status" value="1"/>
</dbReference>
<evidence type="ECO:0000256" key="4">
    <source>
        <dbReference type="ARBA" id="ARBA00022741"/>
    </source>
</evidence>
<evidence type="ECO:0000256" key="9">
    <source>
        <dbReference type="ARBA" id="ARBA00023078"/>
    </source>
</evidence>
<gene>
    <name evidence="14" type="primary">atpD</name>
    <name evidence="14" type="synonym">atpB</name>
    <name evidence="16" type="ORF">BRW62_10380</name>
</gene>
<comment type="similarity">
    <text evidence="2 14">Belongs to the ATPase alpha/beta chains family.</text>
</comment>
<evidence type="ECO:0000256" key="1">
    <source>
        <dbReference type="ARBA" id="ARBA00004170"/>
    </source>
</evidence>
<evidence type="ECO:0000256" key="13">
    <source>
        <dbReference type="ARBA" id="ARBA00026013"/>
    </source>
</evidence>
<dbReference type="Gene3D" id="1.10.1140.10">
    <property type="entry name" value="Bovine Mitochondrial F1-atpase, Atp Synthase Beta Chain, Chain D, domain 3"/>
    <property type="match status" value="1"/>
</dbReference>
<dbReference type="CDD" id="cd18110">
    <property type="entry name" value="ATP-synt_F1_beta_C"/>
    <property type="match status" value="1"/>
</dbReference>
<evidence type="ECO:0000256" key="5">
    <source>
        <dbReference type="ARBA" id="ARBA00022781"/>
    </source>
</evidence>
<accession>A0A2D2Q491</accession>
<dbReference type="InterPro" id="IPR055190">
    <property type="entry name" value="ATP-synt_VA_C"/>
</dbReference>
<dbReference type="InterPro" id="IPR027417">
    <property type="entry name" value="P-loop_NTPase"/>
</dbReference>
<dbReference type="PANTHER" id="PTHR15184">
    <property type="entry name" value="ATP SYNTHASE"/>
    <property type="match status" value="1"/>
</dbReference>
<dbReference type="SMR" id="A0A2D2Q491"/>
<dbReference type="FunFam" id="2.40.10.170:FF:000002">
    <property type="entry name" value="ATP synthase subunit beta, chloroplastic"/>
    <property type="match status" value="1"/>
</dbReference>
<keyword evidence="7 14" id="KW-1278">Translocase</keyword>
<dbReference type="OrthoDB" id="9801639at2"/>
<keyword evidence="5 14" id="KW-0375">Hydrogen ion transport</keyword>
<dbReference type="InterPro" id="IPR000194">
    <property type="entry name" value="ATPase_F1/V1/A1_a/bsu_nucl-bd"/>
</dbReference>
<evidence type="ECO:0000256" key="2">
    <source>
        <dbReference type="ARBA" id="ARBA00008936"/>
    </source>
</evidence>
<dbReference type="NCBIfam" id="TIGR01039">
    <property type="entry name" value="atpD"/>
    <property type="match status" value="1"/>
</dbReference>
<dbReference type="FunFam" id="1.10.1140.10:FF:000001">
    <property type="entry name" value="ATP synthase subunit beta"/>
    <property type="match status" value="1"/>
</dbReference>
<keyword evidence="4 14" id="KW-0547">Nucleotide-binding</keyword>
<evidence type="ECO:0000256" key="12">
    <source>
        <dbReference type="ARBA" id="ARBA00023310"/>
    </source>
</evidence>
<feature type="binding site" evidence="14">
    <location>
        <begin position="162"/>
        <end position="169"/>
    </location>
    <ligand>
        <name>ATP</name>
        <dbReference type="ChEBI" id="CHEBI:30616"/>
    </ligand>
</feature>
<keyword evidence="6 14" id="KW-0067">ATP-binding</keyword>
<dbReference type="SUPFAM" id="SSF52540">
    <property type="entry name" value="P-loop containing nucleoside triphosphate hydrolases"/>
    <property type="match status" value="1"/>
</dbReference>
<dbReference type="Gene3D" id="3.40.50.300">
    <property type="entry name" value="P-loop containing nucleotide triphosphate hydrolases"/>
    <property type="match status" value="1"/>
</dbReference>
<reference evidence="16 17" key="1">
    <citation type="submission" date="2016-11" db="EMBL/GenBank/DDBJ databases">
        <title>Complete genome sequence of thermophilic cyanobacteria strain Synechococcus sp. PCC6715.</title>
        <authorList>
            <person name="Tang J."/>
            <person name="Daroch M."/>
            <person name="Liang Y."/>
            <person name="Jiang D."/>
            <person name="Shah M."/>
        </authorList>
    </citation>
    <scope>NUCLEOTIDE SEQUENCE [LARGE SCALE GENOMIC DNA]</scope>
    <source>
        <strain evidence="16 17">PCC 6715</strain>
    </source>
</reference>
<dbReference type="SUPFAM" id="SSF50615">
    <property type="entry name" value="N-terminal domain of alpha and beta subunits of F1 ATP synthase"/>
    <property type="match status" value="1"/>
</dbReference>
<dbReference type="InterPro" id="IPR003593">
    <property type="entry name" value="AAA+_ATPase"/>
</dbReference>
<reference evidence="17" key="2">
    <citation type="journal article" date="2022" name="Front. Microbiol.">
        <title>Comparative Genomic Analysis Revealed Distinct Molecular Components and Organization of CO2-Concentrating Mechanism in Thermophilic Cyanobacteria.</title>
        <authorList>
            <person name="Tang J."/>
            <person name="Zhou H."/>
            <person name="Yao D."/>
            <person name="Riaz S."/>
            <person name="You D."/>
            <person name="Klepacz-Smolka A."/>
            <person name="Daroch M."/>
        </authorList>
    </citation>
    <scope>NUCLEOTIDE SEQUENCE [LARGE SCALE GENOMIC DNA]</scope>
    <source>
        <strain evidence="17">PCC 6715</strain>
    </source>
</reference>
<keyword evidence="12 14" id="KW-0066">ATP synthesis</keyword>
<comment type="subunit">
    <text evidence="13">F-type ATPases have 2 components, CF(1) - the catalytic core - and CF(0) - the membrane proton channel. CF(1) has five subunits: alpha(3), beta(3), gamma(1), delta(1), epsilon(1). CF(0) has four main subunits: a(1), b(1), b'(1) and c(9-12).</text>
</comment>
<proteinExistence type="inferred from homology"/>
<keyword evidence="8 14" id="KW-0406">Ion transport</keyword>
<dbReference type="AlphaFoldDB" id="A0A2D2Q491"/>
<dbReference type="EMBL" id="CP018092">
    <property type="protein sequence ID" value="ATS19077.1"/>
    <property type="molecule type" value="Genomic_DNA"/>
</dbReference>
<feature type="domain" description="AAA+ ATPase" evidence="15">
    <location>
        <begin position="154"/>
        <end position="346"/>
    </location>
</feature>
<dbReference type="Pfam" id="PF02874">
    <property type="entry name" value="ATP-synt_ab_N"/>
    <property type="match status" value="1"/>
</dbReference>
<dbReference type="EC" id="7.1.2.2" evidence="14"/>
<evidence type="ECO:0000256" key="6">
    <source>
        <dbReference type="ARBA" id="ARBA00022840"/>
    </source>
</evidence>
<evidence type="ECO:0000259" key="15">
    <source>
        <dbReference type="SMART" id="SM00382"/>
    </source>
</evidence>
<organism evidence="16 17">
    <name type="scientific">Parathermosynechococcus lividus PCC 6715</name>
    <dbReference type="NCBI Taxonomy" id="1917166"/>
    <lineage>
        <taxon>Bacteria</taxon>
        <taxon>Bacillati</taxon>
        <taxon>Cyanobacteriota</taxon>
        <taxon>Cyanophyceae</taxon>
        <taxon>Acaryochloridales</taxon>
        <taxon>Thermosynechococcaceae</taxon>
        <taxon>Parathermosynechococcus</taxon>
    </lineage>
</organism>
<dbReference type="GO" id="GO:0046933">
    <property type="term" value="F:proton-transporting ATP synthase activity, rotational mechanism"/>
    <property type="evidence" value="ECO:0007669"/>
    <property type="project" value="UniProtKB-UniRule"/>
</dbReference>
<evidence type="ECO:0000256" key="14">
    <source>
        <dbReference type="HAMAP-Rule" id="MF_01347"/>
    </source>
</evidence>
<evidence type="ECO:0000256" key="3">
    <source>
        <dbReference type="ARBA" id="ARBA00022448"/>
    </source>
</evidence>
<evidence type="ECO:0000256" key="8">
    <source>
        <dbReference type="ARBA" id="ARBA00023065"/>
    </source>
</evidence>
<dbReference type="Proteomes" id="UP000231057">
    <property type="component" value="Chromosome"/>
</dbReference>
<sequence length="482" mass="51761">MVTTAERTNVGFITQVIGPVIDIEFPSGKMPAIYNALRIQGKNAAGLDVAVTCEVQQLLGDNRVRAVAMSSTDGLVRGMEAVDTGAPISVPVGTATLGRIFNVLGEPVDEKGEVNISETLPIHRPAPSFTELETKPSVFETGIKVIDLLTPYRRGGKIGLFGGAGVGKTVIMMELINNIATQHGGVSVFAGVGERTREGNDLYNEMIESGVIDKDDPSKSKIALVYGQMNEPPGARMRVGLSGLTMAEYFRDVNKQDVLLFVDNIFRFVQAGSEVSALLGRMPSAVGYQPTLGTDVGALQERITSTMEGSITSIQAVYVPADDLTDPAPATTFAHLDGTTVLSRGLAAKGIYPAVDPLGSTSNMLQPDIVGSEHYQTARAVQATLQRYKELQDIIAILGLDELSEEDRLTVARARKVERFLSQPFFVAEVFTGAPGKYVTLEETIKGFQMILSGELDDLPEQAFYMVGNIEEAKAKAEKLKA</sequence>
<dbReference type="HAMAP" id="MF_01347">
    <property type="entry name" value="ATP_synth_beta_bact"/>
    <property type="match status" value="1"/>
</dbReference>
<dbReference type="InterPro" id="IPR024034">
    <property type="entry name" value="ATPase_F1/V1_b/a_C"/>
</dbReference>
<evidence type="ECO:0000313" key="17">
    <source>
        <dbReference type="Proteomes" id="UP000231057"/>
    </source>
</evidence>
<comment type="function">
    <text evidence="14">Produces ATP from ADP in the presence of a proton gradient across the membrane. The catalytic sites are hosted primarily by the beta subunits.</text>
</comment>
<dbReference type="FunFam" id="3.40.50.300:FF:000004">
    <property type="entry name" value="ATP synthase subunit beta"/>
    <property type="match status" value="1"/>
</dbReference>
<keyword evidence="17" id="KW-1185">Reference proteome</keyword>
<dbReference type="InterPro" id="IPR020003">
    <property type="entry name" value="ATPase_a/bsu_AS"/>
</dbReference>
<evidence type="ECO:0000256" key="10">
    <source>
        <dbReference type="ARBA" id="ARBA00023136"/>
    </source>
</evidence>
<dbReference type="GO" id="GO:0005524">
    <property type="term" value="F:ATP binding"/>
    <property type="evidence" value="ECO:0007669"/>
    <property type="project" value="UniProtKB-UniRule"/>
</dbReference>
<dbReference type="Pfam" id="PF00006">
    <property type="entry name" value="ATP-synt_ab"/>
    <property type="match status" value="1"/>
</dbReference>
<evidence type="ECO:0000256" key="11">
    <source>
        <dbReference type="ARBA" id="ARBA00023196"/>
    </source>
</evidence>
<dbReference type="KEGG" id="slw:BRW62_10380"/>
<dbReference type="CDD" id="cd01133">
    <property type="entry name" value="F1-ATPase_beta_CD"/>
    <property type="match status" value="1"/>
</dbReference>
<dbReference type="PROSITE" id="PS00152">
    <property type="entry name" value="ATPASE_ALPHA_BETA"/>
    <property type="match status" value="1"/>
</dbReference>
<keyword evidence="9 14" id="KW-0793">Thylakoid</keyword>
<dbReference type="PANTHER" id="PTHR15184:SF71">
    <property type="entry name" value="ATP SYNTHASE SUBUNIT BETA, MITOCHONDRIAL"/>
    <property type="match status" value="1"/>
</dbReference>
<protein>
    <recommendedName>
        <fullName evidence="14">ATP synthase subunit beta</fullName>
        <ecNumber evidence="14">7.1.2.2</ecNumber>
    </recommendedName>
    <alternativeName>
        <fullName evidence="14">ATP synthase F1 sector subunit beta</fullName>
    </alternativeName>
    <alternativeName>
        <fullName evidence="14">F-ATPase subunit beta</fullName>
    </alternativeName>
</protein>
<keyword evidence="11 14" id="KW-0139">CF(1)</keyword>
<comment type="catalytic activity">
    <reaction evidence="14">
        <text>ATP + H2O + 4 H(+)(in) = ADP + phosphate + 5 H(+)(out)</text>
        <dbReference type="Rhea" id="RHEA:57720"/>
        <dbReference type="ChEBI" id="CHEBI:15377"/>
        <dbReference type="ChEBI" id="CHEBI:15378"/>
        <dbReference type="ChEBI" id="CHEBI:30616"/>
        <dbReference type="ChEBI" id="CHEBI:43474"/>
        <dbReference type="ChEBI" id="CHEBI:456216"/>
        <dbReference type="EC" id="7.1.2.2"/>
    </reaction>
</comment>
<dbReference type="RefSeq" id="WP_099799416.1">
    <property type="nucleotide sequence ID" value="NZ_CP018092.1"/>
</dbReference>
<dbReference type="Pfam" id="PF22919">
    <property type="entry name" value="ATP-synt_VA_C"/>
    <property type="match status" value="1"/>
</dbReference>
<name>A0A2D2Q491_PARLV</name>
<dbReference type="InterPro" id="IPR050053">
    <property type="entry name" value="ATPase_alpha/beta_chains"/>
</dbReference>
<dbReference type="GO" id="GO:0045259">
    <property type="term" value="C:proton-transporting ATP synthase complex"/>
    <property type="evidence" value="ECO:0007669"/>
    <property type="project" value="UniProtKB-KW"/>
</dbReference>
<evidence type="ECO:0000256" key="7">
    <source>
        <dbReference type="ARBA" id="ARBA00022967"/>
    </source>
</evidence>
<dbReference type="SUPFAM" id="SSF47917">
    <property type="entry name" value="C-terminal domain of alpha and beta subunits of F1 ATP synthase"/>
    <property type="match status" value="1"/>
</dbReference>
<keyword evidence="10 14" id="KW-0472">Membrane</keyword>
<dbReference type="InterPro" id="IPR005722">
    <property type="entry name" value="ATP_synth_F1_bsu"/>
</dbReference>
<dbReference type="CDD" id="cd18115">
    <property type="entry name" value="ATP-synt_F1_beta_N"/>
    <property type="match status" value="1"/>
</dbReference>
<dbReference type="InterPro" id="IPR036121">
    <property type="entry name" value="ATPase_F1/V1/A1_a/bsu_N_sf"/>
</dbReference>
<dbReference type="Gene3D" id="2.40.10.170">
    <property type="match status" value="1"/>
</dbReference>